<dbReference type="EMBL" id="JAUEPP010000001">
    <property type="protein sequence ID" value="KAK3356019.1"/>
    <property type="molecule type" value="Genomic_DNA"/>
</dbReference>
<dbReference type="SUPFAM" id="SSF48350">
    <property type="entry name" value="GTPase activation domain, GAP"/>
    <property type="match status" value="1"/>
</dbReference>
<dbReference type="PANTHER" id="PTHR12783">
    <property type="entry name" value="RALA BINDING PROTEIN 1 RALBP1"/>
    <property type="match status" value="1"/>
</dbReference>
<dbReference type="Pfam" id="PF00620">
    <property type="entry name" value="RhoGAP"/>
    <property type="match status" value="1"/>
</dbReference>
<keyword evidence="4" id="KW-1185">Reference proteome</keyword>
<organism evidence="3 4">
    <name type="scientific">Neurospora tetraspora</name>
    <dbReference type="NCBI Taxonomy" id="94610"/>
    <lineage>
        <taxon>Eukaryota</taxon>
        <taxon>Fungi</taxon>
        <taxon>Dikarya</taxon>
        <taxon>Ascomycota</taxon>
        <taxon>Pezizomycotina</taxon>
        <taxon>Sordariomycetes</taxon>
        <taxon>Sordariomycetidae</taxon>
        <taxon>Sordariales</taxon>
        <taxon>Sordariaceae</taxon>
        <taxon>Neurospora</taxon>
    </lineage>
</organism>
<feature type="region of interest" description="Disordered" evidence="1">
    <location>
        <begin position="347"/>
        <end position="452"/>
    </location>
</feature>
<dbReference type="Proteomes" id="UP001278500">
    <property type="component" value="Unassembled WGS sequence"/>
</dbReference>
<dbReference type="AlphaFoldDB" id="A0AAE0JS67"/>
<name>A0AAE0JS67_9PEZI</name>
<feature type="compositionally biased region" description="Polar residues" evidence="1">
    <location>
        <begin position="347"/>
        <end position="359"/>
    </location>
</feature>
<dbReference type="CDD" id="cd00159">
    <property type="entry name" value="RhoGAP"/>
    <property type="match status" value="1"/>
</dbReference>
<dbReference type="Gene3D" id="1.10.555.10">
    <property type="entry name" value="Rho GTPase activation protein"/>
    <property type="match status" value="1"/>
</dbReference>
<reference evidence="3" key="1">
    <citation type="journal article" date="2023" name="Mol. Phylogenet. Evol.">
        <title>Genome-scale phylogeny and comparative genomics of the fungal order Sordariales.</title>
        <authorList>
            <person name="Hensen N."/>
            <person name="Bonometti L."/>
            <person name="Westerberg I."/>
            <person name="Brannstrom I.O."/>
            <person name="Guillou S."/>
            <person name="Cros-Aarteil S."/>
            <person name="Calhoun S."/>
            <person name="Haridas S."/>
            <person name="Kuo A."/>
            <person name="Mondo S."/>
            <person name="Pangilinan J."/>
            <person name="Riley R."/>
            <person name="LaButti K."/>
            <person name="Andreopoulos B."/>
            <person name="Lipzen A."/>
            <person name="Chen C."/>
            <person name="Yan M."/>
            <person name="Daum C."/>
            <person name="Ng V."/>
            <person name="Clum A."/>
            <person name="Steindorff A."/>
            <person name="Ohm R.A."/>
            <person name="Martin F."/>
            <person name="Silar P."/>
            <person name="Natvig D.O."/>
            <person name="Lalanne C."/>
            <person name="Gautier V."/>
            <person name="Ament-Velasquez S.L."/>
            <person name="Kruys A."/>
            <person name="Hutchinson M.I."/>
            <person name="Powell A.J."/>
            <person name="Barry K."/>
            <person name="Miller A.N."/>
            <person name="Grigoriev I.V."/>
            <person name="Debuchy R."/>
            <person name="Gladieux P."/>
            <person name="Hiltunen Thoren M."/>
            <person name="Johannesson H."/>
        </authorList>
    </citation>
    <scope>NUCLEOTIDE SEQUENCE</scope>
    <source>
        <strain evidence="3">CBS 560.94</strain>
    </source>
</reference>
<evidence type="ECO:0000256" key="1">
    <source>
        <dbReference type="SAM" id="MobiDB-lite"/>
    </source>
</evidence>
<dbReference type="RefSeq" id="XP_062687396.1">
    <property type="nucleotide sequence ID" value="XM_062829360.1"/>
</dbReference>
<dbReference type="GO" id="GO:0031267">
    <property type="term" value="F:small GTPase binding"/>
    <property type="evidence" value="ECO:0007669"/>
    <property type="project" value="InterPro"/>
</dbReference>
<dbReference type="InterPro" id="IPR039767">
    <property type="entry name" value="RALBP1"/>
</dbReference>
<dbReference type="GO" id="GO:0007264">
    <property type="term" value="P:small GTPase-mediated signal transduction"/>
    <property type="evidence" value="ECO:0007669"/>
    <property type="project" value="InterPro"/>
</dbReference>
<feature type="compositionally biased region" description="Low complexity" evidence="1">
    <location>
        <begin position="404"/>
        <end position="435"/>
    </location>
</feature>
<dbReference type="SMART" id="SM00324">
    <property type="entry name" value="RhoGAP"/>
    <property type="match status" value="1"/>
</dbReference>
<protein>
    <submittedName>
        <fullName evidence="3">RhoGAP group protein</fullName>
    </submittedName>
</protein>
<dbReference type="GO" id="GO:0005096">
    <property type="term" value="F:GTPase activator activity"/>
    <property type="evidence" value="ECO:0007669"/>
    <property type="project" value="InterPro"/>
</dbReference>
<reference evidence="3" key="2">
    <citation type="submission" date="2023-06" db="EMBL/GenBank/DDBJ databases">
        <authorList>
            <consortium name="Lawrence Berkeley National Laboratory"/>
            <person name="Haridas S."/>
            <person name="Hensen N."/>
            <person name="Bonometti L."/>
            <person name="Westerberg I."/>
            <person name="Brannstrom I.O."/>
            <person name="Guillou S."/>
            <person name="Cros-Aarteil S."/>
            <person name="Calhoun S."/>
            <person name="Kuo A."/>
            <person name="Mondo S."/>
            <person name="Pangilinan J."/>
            <person name="Riley R."/>
            <person name="Labutti K."/>
            <person name="Andreopoulos B."/>
            <person name="Lipzen A."/>
            <person name="Chen C."/>
            <person name="Yanf M."/>
            <person name="Daum C."/>
            <person name="Ng V."/>
            <person name="Clum A."/>
            <person name="Steindorff A."/>
            <person name="Ohm R."/>
            <person name="Martin F."/>
            <person name="Silar P."/>
            <person name="Natvig D."/>
            <person name="Lalanne C."/>
            <person name="Gautier V."/>
            <person name="Ament-Velasquez S.L."/>
            <person name="Kruys A."/>
            <person name="Hutchinson M.I."/>
            <person name="Powell A.J."/>
            <person name="Barry K."/>
            <person name="Miller A.N."/>
            <person name="Grigoriev I.V."/>
            <person name="Debuchy R."/>
            <person name="Gladieux P."/>
            <person name="Thoren M.H."/>
            <person name="Johannesson H."/>
        </authorList>
    </citation>
    <scope>NUCLEOTIDE SEQUENCE</scope>
    <source>
        <strain evidence="3">CBS 560.94</strain>
    </source>
</reference>
<dbReference type="PANTHER" id="PTHR12783:SF5">
    <property type="entry name" value="RALA-BINDING PROTEIN 1"/>
    <property type="match status" value="1"/>
</dbReference>
<accession>A0AAE0JS67</accession>
<evidence type="ECO:0000313" key="3">
    <source>
        <dbReference type="EMBL" id="KAK3356019.1"/>
    </source>
</evidence>
<feature type="region of interest" description="Disordered" evidence="1">
    <location>
        <begin position="296"/>
        <end position="329"/>
    </location>
</feature>
<dbReference type="PROSITE" id="PS50238">
    <property type="entry name" value="RHOGAP"/>
    <property type="match status" value="1"/>
</dbReference>
<comment type="caution">
    <text evidence="3">The sequence shown here is derived from an EMBL/GenBank/DDBJ whole genome shotgun (WGS) entry which is preliminary data.</text>
</comment>
<feature type="domain" description="Rho-GAP" evidence="2">
    <location>
        <begin position="503"/>
        <end position="709"/>
    </location>
</feature>
<proteinExistence type="predicted"/>
<evidence type="ECO:0000313" key="4">
    <source>
        <dbReference type="Proteomes" id="UP001278500"/>
    </source>
</evidence>
<feature type="compositionally biased region" description="Low complexity" evidence="1">
    <location>
        <begin position="442"/>
        <end position="452"/>
    </location>
</feature>
<dbReference type="InterPro" id="IPR008936">
    <property type="entry name" value="Rho_GTPase_activation_prot"/>
</dbReference>
<evidence type="ECO:0000259" key="2">
    <source>
        <dbReference type="PROSITE" id="PS50238"/>
    </source>
</evidence>
<dbReference type="GeneID" id="87866514"/>
<sequence length="721" mass="78844">MATTLHQNAADHMAGRLGSGNMEQCIAIDAGCSALIAAIAKTVTAIHGLMREVRESRADLDPISSELHSLNGILDILKDDVPSLPEQLAQRTPKVLSYCLTIINELQGCISILDRVGLSRQDKKSRWMASRGHIAKLRWTLEVYKASLGLAVDLVALTGSKPPSEQSPVRGTFMEDAFGVSYGKDELADVLAQISRVAARLEDESRHNGAVAKLQHYLDALYGNALAAVDREMDHFEGQRNSAHSSTDNAPDSAIDMGDDDHAFVHAKTSNIPIPQTHINMTLDEFDEMLDELMEMPVRPPTPPQRSARRSSSAASVTRSEYRPSISDSYTSTPYVAGTFLDLETRSQSPHLRTQSDSAAISPRPVFINPFPHTSGGLIPGRTDGQNRDSLWENPRPAVPVPRPTTSSSNITNSPKPNVLRRSSSRLSSALKGLSFSRQRSHSTASTSSAKSSTPSLALAFGLTSTPFANPSFMAMPPTPTTPAPAEASKPVSIIPSGAIFGVSLADSMSVAKGLAGTRHDSGGSSTRDYPLCILRCVYFIQDHGLRAPHIFAQEGDLYRLQRLKTIFSSPKTGYGKVMDWNQFTVYEAADLILLFLSELPQPLVPESVAKRWISMSRQATMSGSSRLDKGIDFWEEALQGIKGPNRSLFKLLLNLWGDVADNVDWNEMPAERLAERMMRPLMHLPQTRYGTDYMLGLAFVVRKRSEYNAGLKGERSRAAF</sequence>
<dbReference type="InterPro" id="IPR000198">
    <property type="entry name" value="RhoGAP_dom"/>
</dbReference>
<gene>
    <name evidence="3" type="ORF">B0H65DRAFT_545248</name>
</gene>